<evidence type="ECO:0000256" key="3">
    <source>
        <dbReference type="ARBA" id="ARBA00023274"/>
    </source>
</evidence>
<dbReference type="GO" id="GO:0006412">
    <property type="term" value="P:translation"/>
    <property type="evidence" value="ECO:0007669"/>
    <property type="project" value="InterPro"/>
</dbReference>
<proteinExistence type="inferred from homology"/>
<protein>
    <recommendedName>
        <fullName evidence="5">50S ribosomal protein L19</fullName>
    </recommendedName>
</protein>
<comment type="similarity">
    <text evidence="1">Belongs to the bacterial ribosomal protein bL19 family.</text>
</comment>
<reference evidence="4" key="1">
    <citation type="journal article" date="2014" name="Front. Microbiol.">
        <title>High frequency of phylogenetically diverse reductive dehalogenase-homologous genes in deep subseafloor sedimentary metagenomes.</title>
        <authorList>
            <person name="Kawai M."/>
            <person name="Futagami T."/>
            <person name="Toyoda A."/>
            <person name="Takaki Y."/>
            <person name="Nishi S."/>
            <person name="Hori S."/>
            <person name="Arai W."/>
            <person name="Tsubouchi T."/>
            <person name="Morono Y."/>
            <person name="Uchiyama I."/>
            <person name="Ito T."/>
            <person name="Fujiyama A."/>
            <person name="Inagaki F."/>
            <person name="Takami H."/>
        </authorList>
    </citation>
    <scope>NUCLEOTIDE SEQUENCE</scope>
    <source>
        <strain evidence="4">Expedition CK06-06</strain>
    </source>
</reference>
<name>X1AA29_9ZZZZ</name>
<evidence type="ECO:0000313" key="4">
    <source>
        <dbReference type="EMBL" id="GAG56981.1"/>
    </source>
</evidence>
<dbReference type="InterPro" id="IPR008991">
    <property type="entry name" value="Translation_prot_SH3-like_sf"/>
</dbReference>
<dbReference type="GO" id="GO:1990904">
    <property type="term" value="C:ribonucleoprotein complex"/>
    <property type="evidence" value="ECO:0007669"/>
    <property type="project" value="UniProtKB-KW"/>
</dbReference>
<dbReference type="Pfam" id="PF01245">
    <property type="entry name" value="Ribosomal_L19"/>
    <property type="match status" value="1"/>
</dbReference>
<feature type="non-terminal residue" evidence="4">
    <location>
        <position position="49"/>
    </location>
</feature>
<dbReference type="EMBL" id="BART01007375">
    <property type="protein sequence ID" value="GAG56981.1"/>
    <property type="molecule type" value="Genomic_DNA"/>
</dbReference>
<dbReference type="InterPro" id="IPR001857">
    <property type="entry name" value="Ribosomal_bL19"/>
</dbReference>
<organism evidence="4">
    <name type="scientific">marine sediment metagenome</name>
    <dbReference type="NCBI Taxonomy" id="412755"/>
    <lineage>
        <taxon>unclassified sequences</taxon>
        <taxon>metagenomes</taxon>
        <taxon>ecological metagenomes</taxon>
    </lineage>
</organism>
<evidence type="ECO:0000256" key="2">
    <source>
        <dbReference type="ARBA" id="ARBA00022980"/>
    </source>
</evidence>
<evidence type="ECO:0008006" key="5">
    <source>
        <dbReference type="Google" id="ProtNLM"/>
    </source>
</evidence>
<dbReference type="GO" id="GO:0003735">
    <property type="term" value="F:structural constituent of ribosome"/>
    <property type="evidence" value="ECO:0007669"/>
    <property type="project" value="InterPro"/>
</dbReference>
<dbReference type="GO" id="GO:0005840">
    <property type="term" value="C:ribosome"/>
    <property type="evidence" value="ECO:0007669"/>
    <property type="project" value="UniProtKB-KW"/>
</dbReference>
<evidence type="ECO:0000256" key="1">
    <source>
        <dbReference type="ARBA" id="ARBA00005781"/>
    </source>
</evidence>
<dbReference type="AlphaFoldDB" id="X1AA29"/>
<dbReference type="SUPFAM" id="SSF50104">
    <property type="entry name" value="Translation proteins SH3-like domain"/>
    <property type="match status" value="1"/>
</dbReference>
<dbReference type="Gene3D" id="2.30.30.790">
    <property type="match status" value="1"/>
</dbReference>
<accession>X1AA29</accession>
<comment type="caution">
    <text evidence="4">The sequence shown here is derived from an EMBL/GenBank/DDBJ whole genome shotgun (WGS) entry which is preliminary data.</text>
</comment>
<sequence>MNKLSKIESKYLKEDIPDFKPGDTVRVNVRIREENKERTQSFEGIVIKR</sequence>
<dbReference type="PRINTS" id="PR00061">
    <property type="entry name" value="RIBOSOMALL19"/>
</dbReference>
<keyword evidence="2" id="KW-0689">Ribosomal protein</keyword>
<dbReference type="InterPro" id="IPR038657">
    <property type="entry name" value="Ribosomal_bL19_sf"/>
</dbReference>
<keyword evidence="3" id="KW-0687">Ribonucleoprotein</keyword>
<gene>
    <name evidence="4" type="ORF">S01H4_16795</name>
</gene>